<sequence length="351" mass="39882">MLCIEELDISRCHGLEQAIGYAQEEEITKNGSRLCCCPKLRSLKIYGCKSLKYVCANTSTQGLQSLESVKIIDCPQFMQIFKMEQHENGEDVDLFLCNLGIIWKTDVPVLNEDCIVVGNHEKVFQGQGGYSFSRIKELDWSDLFEMRIIWNDFGQVVTLENLTTLVLRDCKKLRYIFSPTMARSLSHLVYLSIDGCEEIERLILANDKISSSSSSNAGLQPISFPSLTKITITNCRNLKSLFPFGSIPVLPKIESLKVERNSKLEQVFELEDEPKVVAEEEMKFDKLEKLSLKELPSLIHFGPKGYHFVLSTLEDLKVKDCPKLTTSFSIDSQDFVHCKTKVDMILENGVR</sequence>
<dbReference type="InterPro" id="IPR050905">
    <property type="entry name" value="Plant_NBS-LRR"/>
</dbReference>
<dbReference type="AlphaFoldDB" id="A0A9D3ZQY3"/>
<feature type="domain" description="Disease resistance protein At4g27190-like leucine-rich repeats" evidence="2">
    <location>
        <begin position="4"/>
        <end position="83"/>
    </location>
</feature>
<dbReference type="PANTHER" id="PTHR33463">
    <property type="entry name" value="NB-ARC DOMAIN-CONTAINING PROTEIN-RELATED"/>
    <property type="match status" value="1"/>
</dbReference>
<reference evidence="3 4" key="1">
    <citation type="journal article" date="2021" name="Plant Biotechnol. J.">
        <title>Multi-omics assisted identification of the key and species-specific regulatory components of drought-tolerant mechanisms in Gossypium stocksii.</title>
        <authorList>
            <person name="Yu D."/>
            <person name="Ke L."/>
            <person name="Zhang D."/>
            <person name="Wu Y."/>
            <person name="Sun Y."/>
            <person name="Mei J."/>
            <person name="Sun J."/>
            <person name="Sun Y."/>
        </authorList>
    </citation>
    <scope>NUCLEOTIDE SEQUENCE [LARGE SCALE GENOMIC DNA]</scope>
    <source>
        <strain evidence="4">cv. E1</strain>
        <tissue evidence="3">Leaf</tissue>
    </source>
</reference>
<proteinExistence type="predicted"/>
<protein>
    <recommendedName>
        <fullName evidence="2">Disease resistance protein At4g27190-like leucine-rich repeats domain-containing protein</fullName>
    </recommendedName>
</protein>
<organism evidence="3 4">
    <name type="scientific">Gossypium stocksii</name>
    <dbReference type="NCBI Taxonomy" id="47602"/>
    <lineage>
        <taxon>Eukaryota</taxon>
        <taxon>Viridiplantae</taxon>
        <taxon>Streptophyta</taxon>
        <taxon>Embryophyta</taxon>
        <taxon>Tracheophyta</taxon>
        <taxon>Spermatophyta</taxon>
        <taxon>Magnoliopsida</taxon>
        <taxon>eudicotyledons</taxon>
        <taxon>Gunneridae</taxon>
        <taxon>Pentapetalae</taxon>
        <taxon>rosids</taxon>
        <taxon>malvids</taxon>
        <taxon>Malvales</taxon>
        <taxon>Malvaceae</taxon>
        <taxon>Malvoideae</taxon>
        <taxon>Gossypium</taxon>
    </lineage>
</organism>
<dbReference type="InterPro" id="IPR057135">
    <property type="entry name" value="At4g27190-like_LRR"/>
</dbReference>
<keyword evidence="1" id="KW-0611">Plant defense</keyword>
<evidence type="ECO:0000259" key="2">
    <source>
        <dbReference type="Pfam" id="PF23247"/>
    </source>
</evidence>
<dbReference type="PANTHER" id="PTHR33463:SF117">
    <property type="entry name" value="CC-NBS-LRR RESISTANCE PROTEIN"/>
    <property type="match status" value="1"/>
</dbReference>
<comment type="caution">
    <text evidence="3">The sequence shown here is derived from an EMBL/GenBank/DDBJ whole genome shotgun (WGS) entry which is preliminary data.</text>
</comment>
<accession>A0A9D3ZQY3</accession>
<feature type="domain" description="Disease resistance protein At4g27190-like leucine-rich repeats" evidence="2">
    <location>
        <begin position="200"/>
        <end position="330"/>
    </location>
</feature>
<dbReference type="InterPro" id="IPR032675">
    <property type="entry name" value="LRR_dom_sf"/>
</dbReference>
<feature type="domain" description="Disease resistance protein At4g27190-like leucine-rich repeats" evidence="2">
    <location>
        <begin position="131"/>
        <end position="197"/>
    </location>
</feature>
<evidence type="ECO:0000313" key="3">
    <source>
        <dbReference type="EMBL" id="KAH1063276.1"/>
    </source>
</evidence>
<gene>
    <name evidence="3" type="ORF">J1N35_028263</name>
</gene>
<dbReference type="SUPFAM" id="SSF52047">
    <property type="entry name" value="RNI-like"/>
    <property type="match status" value="1"/>
</dbReference>
<dbReference type="Gene3D" id="3.80.10.10">
    <property type="entry name" value="Ribonuclease Inhibitor"/>
    <property type="match status" value="2"/>
</dbReference>
<evidence type="ECO:0000313" key="4">
    <source>
        <dbReference type="Proteomes" id="UP000828251"/>
    </source>
</evidence>
<name>A0A9D3ZQY3_9ROSI</name>
<keyword evidence="4" id="KW-1185">Reference proteome</keyword>
<dbReference type="EMBL" id="JAIQCV010000009">
    <property type="protein sequence ID" value="KAH1063276.1"/>
    <property type="molecule type" value="Genomic_DNA"/>
</dbReference>
<dbReference type="Proteomes" id="UP000828251">
    <property type="component" value="Unassembled WGS sequence"/>
</dbReference>
<evidence type="ECO:0000256" key="1">
    <source>
        <dbReference type="ARBA" id="ARBA00022821"/>
    </source>
</evidence>
<dbReference type="OrthoDB" id="948250at2759"/>
<dbReference type="Pfam" id="PF23247">
    <property type="entry name" value="LRR_RPS2"/>
    <property type="match status" value="3"/>
</dbReference>